<evidence type="ECO:0000256" key="4">
    <source>
        <dbReference type="ARBA" id="ARBA00022989"/>
    </source>
</evidence>
<keyword evidence="3 6" id="KW-0812">Transmembrane</keyword>
<dbReference type="GO" id="GO:0022857">
    <property type="term" value="F:transmembrane transporter activity"/>
    <property type="evidence" value="ECO:0007669"/>
    <property type="project" value="InterPro"/>
</dbReference>
<organism evidence="7 8">
    <name type="scientific">Candidatus Wallbacteria bacterium GWC2_49_35</name>
    <dbReference type="NCBI Taxonomy" id="1817813"/>
    <lineage>
        <taxon>Bacteria</taxon>
        <taxon>Candidatus Walliibacteriota</taxon>
    </lineage>
</organism>
<keyword evidence="2" id="KW-1003">Cell membrane</keyword>
<feature type="transmembrane region" description="Helical" evidence="6">
    <location>
        <begin position="148"/>
        <end position="167"/>
    </location>
</feature>
<comment type="caution">
    <text evidence="7">The sequence shown here is derived from an EMBL/GenBank/DDBJ whole genome shotgun (WGS) entry which is preliminary data.</text>
</comment>
<dbReference type="STRING" id="1817813.A2008_12135"/>
<evidence type="ECO:0000313" key="8">
    <source>
        <dbReference type="Proteomes" id="UP000178735"/>
    </source>
</evidence>
<gene>
    <name evidence="7" type="ORF">A2008_12135</name>
</gene>
<feature type="transmembrane region" description="Helical" evidence="6">
    <location>
        <begin position="282"/>
        <end position="300"/>
    </location>
</feature>
<evidence type="ECO:0000256" key="6">
    <source>
        <dbReference type="SAM" id="Phobius"/>
    </source>
</evidence>
<feature type="transmembrane region" description="Helical" evidence="6">
    <location>
        <begin position="90"/>
        <end position="112"/>
    </location>
</feature>
<dbReference type="CDD" id="cd06580">
    <property type="entry name" value="TM_PBP1_transp_TpRbsC_like"/>
    <property type="match status" value="1"/>
</dbReference>
<evidence type="ECO:0000256" key="2">
    <source>
        <dbReference type="ARBA" id="ARBA00022475"/>
    </source>
</evidence>
<evidence type="ECO:0000256" key="3">
    <source>
        <dbReference type="ARBA" id="ARBA00022692"/>
    </source>
</evidence>
<feature type="transmembrane region" description="Helical" evidence="6">
    <location>
        <begin position="62"/>
        <end position="83"/>
    </location>
</feature>
<comment type="subcellular location">
    <subcellularLocation>
        <location evidence="1">Cell membrane</location>
        <topology evidence="1">Multi-pass membrane protein</topology>
    </subcellularLocation>
</comment>
<evidence type="ECO:0000313" key="7">
    <source>
        <dbReference type="EMBL" id="OGM07972.1"/>
    </source>
</evidence>
<feature type="transmembrane region" description="Helical" evidence="6">
    <location>
        <begin position="197"/>
        <end position="219"/>
    </location>
</feature>
<feature type="transmembrane region" description="Helical" evidence="6">
    <location>
        <begin position="35"/>
        <end position="56"/>
    </location>
</feature>
<protein>
    <recommendedName>
        <fullName evidence="9">ABC transporter permease</fullName>
    </recommendedName>
</protein>
<dbReference type="PANTHER" id="PTHR43370:SF1">
    <property type="entry name" value="GUANOSINE ABC TRANSPORTER PERMEASE PROTEIN NUPQ"/>
    <property type="match status" value="1"/>
</dbReference>
<feature type="transmembrane region" description="Helical" evidence="6">
    <location>
        <begin position="248"/>
        <end position="275"/>
    </location>
</feature>
<evidence type="ECO:0008006" key="9">
    <source>
        <dbReference type="Google" id="ProtNLM"/>
    </source>
</evidence>
<proteinExistence type="predicted"/>
<sequence length="315" mass="33348">MQDYVLRIIISTLSMAAPLFITGTGAIFSERCGVINIALEAMMLIGAFFGVIGSYYTGSPWTGVLCGIAAAGVFAAIHALICIKYKSNQVVSGVALNMLASGLTVFLVEIIFGMRGTSENVATIPNINAMLGFAADSKGTFLYKALDFSPLILLGIIAVFVSNAVLFKTVFGLRLRAVGEHAQAADTLGINVSKMRYAGVIISGLLAGLAGAFLSLSLAGNFRKDMTAGRGYIALAAMIIGKWKPVNVFVASLFFGFAQAAETFVTSLVIFGYIVPTQFIQMLPYVLTLIILAGFVGKAVPPHDLGKPYSKEEKI</sequence>
<dbReference type="InterPro" id="IPR001851">
    <property type="entry name" value="ABC_transp_permease"/>
</dbReference>
<dbReference type="PANTHER" id="PTHR43370">
    <property type="entry name" value="SUGAR ABC TRANSPORTER INTEGRAL MEMBRANE PROTEIN-RELATED"/>
    <property type="match status" value="1"/>
</dbReference>
<name>A0A1F7WYQ4_9BACT</name>
<dbReference type="Pfam" id="PF02653">
    <property type="entry name" value="BPD_transp_2"/>
    <property type="match status" value="1"/>
</dbReference>
<evidence type="ECO:0000256" key="5">
    <source>
        <dbReference type="ARBA" id="ARBA00023136"/>
    </source>
</evidence>
<dbReference type="GO" id="GO:0005886">
    <property type="term" value="C:plasma membrane"/>
    <property type="evidence" value="ECO:0007669"/>
    <property type="project" value="UniProtKB-SubCell"/>
</dbReference>
<dbReference type="Proteomes" id="UP000178735">
    <property type="component" value="Unassembled WGS sequence"/>
</dbReference>
<keyword evidence="5 6" id="KW-0472">Membrane</keyword>
<dbReference type="EMBL" id="MGFH01000034">
    <property type="protein sequence ID" value="OGM07972.1"/>
    <property type="molecule type" value="Genomic_DNA"/>
</dbReference>
<feature type="transmembrane region" description="Helical" evidence="6">
    <location>
        <begin position="6"/>
        <end position="28"/>
    </location>
</feature>
<evidence type="ECO:0000256" key="1">
    <source>
        <dbReference type="ARBA" id="ARBA00004651"/>
    </source>
</evidence>
<accession>A0A1F7WYQ4</accession>
<reference evidence="7 8" key="1">
    <citation type="journal article" date="2016" name="Nat. Commun.">
        <title>Thousands of microbial genomes shed light on interconnected biogeochemical processes in an aquifer system.</title>
        <authorList>
            <person name="Anantharaman K."/>
            <person name="Brown C.T."/>
            <person name="Hug L.A."/>
            <person name="Sharon I."/>
            <person name="Castelle C.J."/>
            <person name="Probst A.J."/>
            <person name="Thomas B.C."/>
            <person name="Singh A."/>
            <person name="Wilkins M.J."/>
            <person name="Karaoz U."/>
            <person name="Brodie E.L."/>
            <person name="Williams K.H."/>
            <person name="Hubbard S.S."/>
            <person name="Banfield J.F."/>
        </authorList>
    </citation>
    <scope>NUCLEOTIDE SEQUENCE [LARGE SCALE GENOMIC DNA]</scope>
</reference>
<dbReference type="AlphaFoldDB" id="A0A1F7WYQ4"/>
<keyword evidence="4 6" id="KW-1133">Transmembrane helix</keyword>